<dbReference type="RefSeq" id="WP_200594993.1">
    <property type="nucleotide sequence ID" value="NZ_JAEPBG010000009.1"/>
</dbReference>
<evidence type="ECO:0000259" key="6">
    <source>
        <dbReference type="Pfam" id="PF00669"/>
    </source>
</evidence>
<evidence type="ECO:0000259" key="8">
    <source>
        <dbReference type="Pfam" id="PF21158"/>
    </source>
</evidence>
<dbReference type="NCBIfam" id="TIGR02550">
    <property type="entry name" value="flagell_flgL"/>
    <property type="match status" value="1"/>
</dbReference>
<dbReference type="InterPro" id="IPR013384">
    <property type="entry name" value="Flagell_FlgL"/>
</dbReference>
<evidence type="ECO:0000256" key="2">
    <source>
        <dbReference type="ARBA" id="ARBA00004613"/>
    </source>
</evidence>
<keyword evidence="9" id="KW-0969">Cilium</keyword>
<dbReference type="AlphaFoldDB" id="A0A934SWG6"/>
<accession>A0A934SWG6</accession>
<dbReference type="GO" id="GO:0071973">
    <property type="term" value="P:bacterial-type flagellum-dependent cell motility"/>
    <property type="evidence" value="ECO:0007669"/>
    <property type="project" value="InterPro"/>
</dbReference>
<dbReference type="PANTHER" id="PTHR42792:SF1">
    <property type="entry name" value="FLAGELLAR HOOK-ASSOCIATED PROTEIN 3"/>
    <property type="match status" value="1"/>
</dbReference>
<keyword evidence="9" id="KW-0282">Flagellum</keyword>
<dbReference type="InterPro" id="IPR046358">
    <property type="entry name" value="Flagellin_C"/>
</dbReference>
<dbReference type="PANTHER" id="PTHR42792">
    <property type="entry name" value="FLAGELLIN"/>
    <property type="match status" value="1"/>
</dbReference>
<evidence type="ECO:0000313" key="9">
    <source>
        <dbReference type="EMBL" id="MBK4737032.1"/>
    </source>
</evidence>
<dbReference type="GO" id="GO:0005198">
    <property type="term" value="F:structural molecule activity"/>
    <property type="evidence" value="ECO:0007669"/>
    <property type="project" value="InterPro"/>
</dbReference>
<organism evidence="9 10">
    <name type="scientific">Noviherbaspirillum pedocola</name>
    <dbReference type="NCBI Taxonomy" id="2801341"/>
    <lineage>
        <taxon>Bacteria</taxon>
        <taxon>Pseudomonadati</taxon>
        <taxon>Pseudomonadota</taxon>
        <taxon>Betaproteobacteria</taxon>
        <taxon>Burkholderiales</taxon>
        <taxon>Oxalobacteraceae</taxon>
        <taxon>Noviherbaspirillum</taxon>
    </lineage>
</organism>
<dbReference type="Pfam" id="PF21158">
    <property type="entry name" value="flgK_1st_1"/>
    <property type="match status" value="1"/>
</dbReference>
<dbReference type="GO" id="GO:0005576">
    <property type="term" value="C:extracellular region"/>
    <property type="evidence" value="ECO:0007669"/>
    <property type="project" value="UniProtKB-SubCell"/>
</dbReference>
<dbReference type="InterPro" id="IPR001492">
    <property type="entry name" value="Flagellin"/>
</dbReference>
<protein>
    <submittedName>
        <fullName evidence="9">Flagellar hook-associated protein FlgL</fullName>
    </submittedName>
</protein>
<keyword evidence="9" id="KW-0966">Cell projection</keyword>
<dbReference type="SUPFAM" id="SSF64518">
    <property type="entry name" value="Phase 1 flagellin"/>
    <property type="match status" value="1"/>
</dbReference>
<proteinExistence type="inferred from homology"/>
<dbReference type="EMBL" id="JAEPBG010000009">
    <property type="protein sequence ID" value="MBK4737032.1"/>
    <property type="molecule type" value="Genomic_DNA"/>
</dbReference>
<dbReference type="InterPro" id="IPR049119">
    <property type="entry name" value="FlgK_D2-like"/>
</dbReference>
<feature type="domain" description="Flagellin C-terminal" evidence="7">
    <location>
        <begin position="317"/>
        <end position="399"/>
    </location>
</feature>
<evidence type="ECO:0000256" key="5">
    <source>
        <dbReference type="SAM" id="MobiDB-lite"/>
    </source>
</evidence>
<dbReference type="Proteomes" id="UP000622890">
    <property type="component" value="Unassembled WGS sequence"/>
</dbReference>
<keyword evidence="10" id="KW-1185">Reference proteome</keyword>
<gene>
    <name evidence="9" type="primary">flgL</name>
    <name evidence="9" type="ORF">JJB74_20615</name>
</gene>
<comment type="caution">
    <text evidence="9">The sequence shown here is derived from an EMBL/GenBank/DDBJ whole genome shotgun (WGS) entry which is preliminary data.</text>
</comment>
<feature type="domain" description="Flagellin N-terminal" evidence="6">
    <location>
        <begin position="14"/>
        <end position="141"/>
    </location>
</feature>
<comment type="subcellular location">
    <subcellularLocation>
        <location evidence="1">Bacterial flagellum</location>
    </subcellularLocation>
    <subcellularLocation>
        <location evidence="2">Secreted</location>
    </subcellularLocation>
</comment>
<reference evidence="9" key="1">
    <citation type="submission" date="2021-01" db="EMBL/GenBank/DDBJ databases">
        <title>Genome sequence of strain Noviherbaspirillum sp. DKR-6.</title>
        <authorList>
            <person name="Chaudhary D.K."/>
        </authorList>
    </citation>
    <scope>NUCLEOTIDE SEQUENCE</scope>
    <source>
        <strain evidence="9">DKR-6</strain>
    </source>
</reference>
<sequence length="399" mass="41646">MSFRIATSTIFSSGTSRISDLTSDLSKIQQQLSTGKRIVSPSDDPLGAGRALDLSAGQGQNTQLTTNRTSARNALQEEETSLTSVTSLLQDIRDNAIAAGSGALDDASRRDIATSLQNQLEQLVSLANSQGSTGNYLFAGYRDRSQPFTGSGGATQYVGDTGDKALQVSTNRQIAVGDSGDALFMNIPATGVNTTSASGGATVSSLAVVDAAKLTGHNYEIVFSGGNYSVFDATLDPAHAGTPLVNAAYAAGQPITFDGLQLTPTGTPANGDSITVKPQPTQSIFKTVSDLIGALQTGKSVASGATPMEQNLSLATSNIDHALDNVLTARASVGSRMKELDNLDDFGSARDLNYSQELSAVQDVDYVKAISEFTQKQTTLQASQQSFVKVTGLSLFNYL</sequence>
<dbReference type="Pfam" id="PF00669">
    <property type="entry name" value="Flagellin_N"/>
    <property type="match status" value="1"/>
</dbReference>
<evidence type="ECO:0000313" key="10">
    <source>
        <dbReference type="Proteomes" id="UP000622890"/>
    </source>
</evidence>
<keyword evidence="4" id="KW-0975">Bacterial flagellum</keyword>
<feature type="compositionally biased region" description="Polar residues" evidence="5">
    <location>
        <begin position="58"/>
        <end position="73"/>
    </location>
</feature>
<dbReference type="Gene3D" id="1.20.1330.10">
    <property type="entry name" value="f41 fragment of flagellin, N-terminal domain"/>
    <property type="match status" value="2"/>
</dbReference>
<evidence type="ECO:0000256" key="3">
    <source>
        <dbReference type="ARBA" id="ARBA00005709"/>
    </source>
</evidence>
<evidence type="ECO:0000256" key="4">
    <source>
        <dbReference type="ARBA" id="ARBA00023143"/>
    </source>
</evidence>
<feature type="domain" description="Flagellar hook-associated protein 1 D2-like" evidence="8">
    <location>
        <begin position="198"/>
        <end position="278"/>
    </location>
</feature>
<dbReference type="InterPro" id="IPR001029">
    <property type="entry name" value="Flagellin_N"/>
</dbReference>
<feature type="region of interest" description="Disordered" evidence="5">
    <location>
        <begin position="58"/>
        <end position="78"/>
    </location>
</feature>
<comment type="similarity">
    <text evidence="3">Belongs to the bacterial flagellin family.</text>
</comment>
<dbReference type="GO" id="GO:0009424">
    <property type="term" value="C:bacterial-type flagellum hook"/>
    <property type="evidence" value="ECO:0007669"/>
    <property type="project" value="InterPro"/>
</dbReference>
<dbReference type="Pfam" id="PF00700">
    <property type="entry name" value="Flagellin_C"/>
    <property type="match status" value="1"/>
</dbReference>
<evidence type="ECO:0000256" key="1">
    <source>
        <dbReference type="ARBA" id="ARBA00004365"/>
    </source>
</evidence>
<evidence type="ECO:0000259" key="7">
    <source>
        <dbReference type="Pfam" id="PF00700"/>
    </source>
</evidence>
<name>A0A934SWG6_9BURK</name>